<proteinExistence type="predicted"/>
<dbReference type="EMBL" id="PDXA01000003">
    <property type="protein sequence ID" value="RYN60024.1"/>
    <property type="molecule type" value="Genomic_DNA"/>
</dbReference>
<accession>A0A4V1WPD6</accession>
<evidence type="ECO:0000313" key="1">
    <source>
        <dbReference type="EMBL" id="RYN60024.1"/>
    </source>
</evidence>
<evidence type="ECO:0000313" key="2">
    <source>
        <dbReference type="Proteomes" id="UP000292402"/>
    </source>
</evidence>
<sequence length="60" mass="6555">MFDLFTEVQDGCKVPRLTIIDDNVAGTIDLVNFVAIATDACDAKLFQSAQTKDGIQFETT</sequence>
<reference evidence="2" key="1">
    <citation type="journal article" date="2019" name="bioRxiv">
        <title>Genomics, evolutionary history and diagnostics of the Alternaria alternata species group including apple and Asian pear pathotypes.</title>
        <authorList>
            <person name="Armitage A.D."/>
            <person name="Cockerton H.M."/>
            <person name="Sreenivasaprasad S."/>
            <person name="Woodhall J.W."/>
            <person name="Lane C.R."/>
            <person name="Harrison R.J."/>
            <person name="Clarkson J.P."/>
        </authorList>
    </citation>
    <scope>NUCLEOTIDE SEQUENCE [LARGE SCALE GENOMIC DNA]</scope>
    <source>
        <strain evidence="2">FERA 1082</strain>
    </source>
</reference>
<dbReference type="Proteomes" id="UP000292402">
    <property type="component" value="Unassembled WGS sequence"/>
</dbReference>
<gene>
    <name evidence="1" type="ORF">AA0114_g1520</name>
</gene>
<protein>
    <submittedName>
        <fullName evidence="1">Uncharacterized protein</fullName>
    </submittedName>
</protein>
<dbReference type="AlphaFoldDB" id="A0A4V1WPD6"/>
<organism evidence="1 2">
    <name type="scientific">Alternaria tenuissima</name>
    <dbReference type="NCBI Taxonomy" id="119927"/>
    <lineage>
        <taxon>Eukaryota</taxon>
        <taxon>Fungi</taxon>
        <taxon>Dikarya</taxon>
        <taxon>Ascomycota</taxon>
        <taxon>Pezizomycotina</taxon>
        <taxon>Dothideomycetes</taxon>
        <taxon>Pleosporomycetidae</taxon>
        <taxon>Pleosporales</taxon>
        <taxon>Pleosporineae</taxon>
        <taxon>Pleosporaceae</taxon>
        <taxon>Alternaria</taxon>
        <taxon>Alternaria sect. Alternaria</taxon>
        <taxon>Alternaria alternata complex</taxon>
    </lineage>
</organism>
<name>A0A4V1WPD6_9PLEO</name>
<comment type="caution">
    <text evidence="1">The sequence shown here is derived from an EMBL/GenBank/DDBJ whole genome shotgun (WGS) entry which is preliminary data.</text>
</comment>